<dbReference type="EMBL" id="BJHY01000002">
    <property type="protein sequence ID" value="GDY80276.1"/>
    <property type="molecule type" value="Genomic_DNA"/>
</dbReference>
<accession>A0A4D4N8Z4</accession>
<evidence type="ECO:0000313" key="2">
    <source>
        <dbReference type="EMBL" id="GDY80276.1"/>
    </source>
</evidence>
<protein>
    <submittedName>
        <fullName evidence="2">Uncharacterized protein</fullName>
    </submittedName>
</protein>
<sequence length="79" mass="8361">MLQRGDPGHVLVQDVMLPLLGRQGPQVVDGGVEVARCPEHGGIEDHQAERAELVLLPRPVCLHDLSALAVADVAGELVP</sequence>
<dbReference type="EMBL" id="BJHX01000003">
    <property type="protein sequence ID" value="GDY70007.1"/>
    <property type="molecule type" value="Genomic_DNA"/>
</dbReference>
<evidence type="ECO:0000313" key="3">
    <source>
        <dbReference type="Proteomes" id="UP000299211"/>
    </source>
</evidence>
<name>A0A4D4N8Z4_STRAX</name>
<gene>
    <name evidence="1" type="ORF">SAV14893_094000</name>
    <name evidence="2" type="ORF">SAV31267_097610</name>
</gene>
<dbReference type="AlphaFoldDB" id="A0A4D4N8Z4"/>
<reference evidence="2 3" key="1">
    <citation type="submission" date="2019-04" db="EMBL/GenBank/DDBJ databases">
        <title>Draft genome sequences of Streptomyces avermitilis ATCC 31267.</title>
        <authorList>
            <person name="Komaki H."/>
            <person name="Tamura T."/>
            <person name="Hosoyama A."/>
        </authorList>
    </citation>
    <scope>NUCLEOTIDE SEQUENCE [LARGE SCALE GENOMIC DNA]</scope>
    <source>
        <strain evidence="2 3">ATCC 31267</strain>
    </source>
</reference>
<proteinExistence type="predicted"/>
<evidence type="ECO:0000313" key="4">
    <source>
        <dbReference type="Proteomes" id="UP000302139"/>
    </source>
</evidence>
<reference evidence="1 4" key="2">
    <citation type="submission" date="2019-04" db="EMBL/GenBank/DDBJ databases">
        <title>Draft genome sequences of Streptomyces avermitilis NBRC 14893.</title>
        <authorList>
            <person name="Komaki H."/>
            <person name="Tamura T."/>
            <person name="Hosoyama A."/>
        </authorList>
    </citation>
    <scope>NUCLEOTIDE SEQUENCE [LARGE SCALE GENOMIC DNA]</scope>
    <source>
        <strain evidence="1 4">NBRC 14893</strain>
    </source>
</reference>
<dbReference type="Proteomes" id="UP000302139">
    <property type="component" value="Unassembled WGS sequence"/>
</dbReference>
<organism evidence="2 3">
    <name type="scientific">Streptomyces avermitilis</name>
    <dbReference type="NCBI Taxonomy" id="33903"/>
    <lineage>
        <taxon>Bacteria</taxon>
        <taxon>Bacillati</taxon>
        <taxon>Actinomycetota</taxon>
        <taxon>Actinomycetes</taxon>
        <taxon>Kitasatosporales</taxon>
        <taxon>Streptomycetaceae</taxon>
        <taxon>Streptomyces</taxon>
    </lineage>
</organism>
<evidence type="ECO:0000313" key="1">
    <source>
        <dbReference type="EMBL" id="GDY70007.1"/>
    </source>
</evidence>
<comment type="caution">
    <text evidence="2">The sequence shown here is derived from an EMBL/GenBank/DDBJ whole genome shotgun (WGS) entry which is preliminary data.</text>
</comment>
<dbReference type="Proteomes" id="UP000299211">
    <property type="component" value="Unassembled WGS sequence"/>
</dbReference>